<comment type="catalytic activity">
    <reaction evidence="11 12">
        <text>an alpha-D-Man-(1-&gt;3)-[alpha-D-Man-(1-&gt;6)]-beta-D-Man-(1-&gt;4)-beta-D-GlcNAc-(1-&gt;4)-alpha-D-GlcNAc-diphospho-di-trans,poly-cis-dolichol + 2 GDP-alpha-D-mannose = an alpha-D-Man-(1-&gt;2)-alpha-D-Man-(1-&gt;2)-alpha-D-Man-(1-&gt;3)-[alpha-D-Man-(1-&gt;6)]-beta-D-Man-(1-&gt;4)-beta-D-GlcNAc-(1-&gt;4)-alpha-D-GlcNAc-diphospho-di-trans,poly-cis-dolichol + 2 GDP + 2 H(+)</text>
        <dbReference type="Rhea" id="RHEA:29523"/>
        <dbReference type="Rhea" id="RHEA-COMP:19515"/>
        <dbReference type="Rhea" id="RHEA-COMP:19516"/>
        <dbReference type="ChEBI" id="CHEBI:15378"/>
        <dbReference type="ChEBI" id="CHEBI:57527"/>
        <dbReference type="ChEBI" id="CHEBI:58189"/>
        <dbReference type="ChEBI" id="CHEBI:132511"/>
        <dbReference type="ChEBI" id="CHEBI:132515"/>
        <dbReference type="EC" id="2.4.1.131"/>
    </reaction>
    <physiologicalReaction direction="left-to-right" evidence="11 12">
        <dbReference type="Rhea" id="RHEA:29524"/>
    </physiologicalReaction>
</comment>
<dbReference type="CDD" id="cd03806">
    <property type="entry name" value="GT4_ALG11-like"/>
    <property type="match status" value="1"/>
</dbReference>
<evidence type="ECO:0000256" key="7">
    <source>
        <dbReference type="ARBA" id="ARBA00022692"/>
    </source>
</evidence>
<keyword evidence="10" id="KW-0472">Membrane</keyword>
<dbReference type="GO" id="GO:0006487">
    <property type="term" value="P:protein N-linked glycosylation"/>
    <property type="evidence" value="ECO:0007669"/>
    <property type="project" value="TreeGrafter"/>
</dbReference>
<dbReference type="Proteomes" id="UP000054107">
    <property type="component" value="Unassembled WGS sequence"/>
</dbReference>
<dbReference type="STRING" id="35722.A0A0B7NFV3"/>
<reference evidence="15 16" key="1">
    <citation type="submission" date="2014-09" db="EMBL/GenBank/DDBJ databases">
        <authorList>
            <person name="Ellenberger Sabrina"/>
        </authorList>
    </citation>
    <scope>NUCLEOTIDE SEQUENCE [LARGE SCALE GENOMIC DNA]</scope>
    <source>
        <strain evidence="15 16">CBS 412.66</strain>
    </source>
</reference>
<keyword evidence="8 12" id="KW-0256">Endoplasmic reticulum</keyword>
<dbReference type="GO" id="GO:0005789">
    <property type="term" value="C:endoplasmic reticulum membrane"/>
    <property type="evidence" value="ECO:0007669"/>
    <property type="project" value="UniProtKB-SubCell"/>
</dbReference>
<organism evidence="15 16">
    <name type="scientific">Parasitella parasitica</name>
    <dbReference type="NCBI Taxonomy" id="35722"/>
    <lineage>
        <taxon>Eukaryota</taxon>
        <taxon>Fungi</taxon>
        <taxon>Fungi incertae sedis</taxon>
        <taxon>Mucoromycota</taxon>
        <taxon>Mucoromycotina</taxon>
        <taxon>Mucoromycetes</taxon>
        <taxon>Mucorales</taxon>
        <taxon>Mucorineae</taxon>
        <taxon>Mucoraceae</taxon>
        <taxon>Parasitella</taxon>
    </lineage>
</organism>
<evidence type="ECO:0000256" key="4">
    <source>
        <dbReference type="ARBA" id="ARBA00022018"/>
    </source>
</evidence>
<dbReference type="UniPathway" id="UPA00378"/>
<dbReference type="SUPFAM" id="SSF53756">
    <property type="entry name" value="UDP-Glycosyltransferase/glycogen phosphorylase"/>
    <property type="match status" value="1"/>
</dbReference>
<evidence type="ECO:0000256" key="10">
    <source>
        <dbReference type="ARBA" id="ARBA00023136"/>
    </source>
</evidence>
<feature type="domain" description="ALG11 mannosyltransferase N-terminal" evidence="14">
    <location>
        <begin position="57"/>
        <end position="263"/>
    </location>
</feature>
<evidence type="ECO:0000259" key="14">
    <source>
        <dbReference type="Pfam" id="PF15924"/>
    </source>
</evidence>
<dbReference type="GO" id="GO:0004377">
    <property type="term" value="F:GDP-Man:Man(3)GlcNAc(2)-PP-Dol alpha-1,2-mannosyltransferase activity"/>
    <property type="evidence" value="ECO:0007669"/>
    <property type="project" value="UniProtKB-UniRule"/>
</dbReference>
<comment type="subcellular location">
    <subcellularLocation>
        <location evidence="1">Endoplasmic reticulum membrane</location>
        <topology evidence="1">Single-pass membrane protein</topology>
    </subcellularLocation>
</comment>
<evidence type="ECO:0000256" key="11">
    <source>
        <dbReference type="ARBA" id="ARBA00045065"/>
    </source>
</evidence>
<comment type="pathway">
    <text evidence="2 12">Protein modification; protein glycosylation.</text>
</comment>
<dbReference type="Pfam" id="PF00534">
    <property type="entry name" value="Glycos_transf_1"/>
    <property type="match status" value="1"/>
</dbReference>
<proteinExistence type="inferred from homology"/>
<dbReference type="EC" id="2.4.1.131" evidence="3 12"/>
<evidence type="ECO:0000256" key="5">
    <source>
        <dbReference type="ARBA" id="ARBA00022676"/>
    </source>
</evidence>
<keyword evidence="5 12" id="KW-0328">Glycosyltransferase</keyword>
<name>A0A0B7NFV3_9FUNG</name>
<keyword evidence="7" id="KW-0812">Transmembrane</keyword>
<gene>
    <name evidence="15" type="primary">PARPA_11687.1 scaffold 44482</name>
</gene>
<dbReference type="PANTHER" id="PTHR45919:SF1">
    <property type="entry name" value="GDP-MAN:MAN(3)GLCNAC(2)-PP-DOL ALPHA-1,2-MANNOSYLTRANSFERASE"/>
    <property type="match status" value="1"/>
</dbReference>
<accession>A0A0B7NFV3</accession>
<keyword evidence="6 12" id="KW-0808">Transferase</keyword>
<keyword evidence="9" id="KW-1133">Transmembrane helix</keyword>
<dbReference type="InterPro" id="IPR038013">
    <property type="entry name" value="ALG11"/>
</dbReference>
<dbReference type="Pfam" id="PF15924">
    <property type="entry name" value="ALG11_N"/>
    <property type="match status" value="1"/>
</dbReference>
<evidence type="ECO:0000313" key="15">
    <source>
        <dbReference type="EMBL" id="CEP17391.1"/>
    </source>
</evidence>
<dbReference type="InterPro" id="IPR031814">
    <property type="entry name" value="ALG11_N"/>
</dbReference>
<evidence type="ECO:0000256" key="2">
    <source>
        <dbReference type="ARBA" id="ARBA00004922"/>
    </source>
</evidence>
<dbReference type="Gene3D" id="3.40.50.2000">
    <property type="entry name" value="Glycogen Phosphorylase B"/>
    <property type="match status" value="1"/>
</dbReference>
<evidence type="ECO:0000256" key="9">
    <source>
        <dbReference type="ARBA" id="ARBA00022989"/>
    </source>
</evidence>
<dbReference type="InterPro" id="IPR001296">
    <property type="entry name" value="Glyco_trans_1"/>
</dbReference>
<dbReference type="OrthoDB" id="2276068at2759"/>
<dbReference type="AlphaFoldDB" id="A0A0B7NFV3"/>
<comment type="function">
    <text evidence="12">GDP-Man:Man(3)GlcNAc(2)-PP-Dol alpha-1,2-mannosyltransferase that operates in the biosynthetic pathway of dolichol-linked oligosaccharides, the glycan precursors employed in protein asparagine (N)-glycosylation. The assembly of dolichol-linked oligosaccharides begins on the cytosolic side of the endoplasmic reticulum membrane and finishes in its lumen. The sequential addition of sugars to dolichol pyrophosphate produces dolichol-linked oligosaccharides containing fourteen sugars, including two GlcNAcs, nine mannoses and three glucoses. Once assembled, the oligosaccharide is transferred from the lipid to nascent proteins by oligosaccharyltransferases. Catalyzes, on the cytoplasmic face of the endoplasmic reticulum, the addition of the fourth and fifth mannose residues to the dolichol-linked oligosaccharide chain, to produce Man(5)GlcNAc(2)-PP-dolichol core oligosaccharide.</text>
</comment>
<dbReference type="EMBL" id="LN733663">
    <property type="protein sequence ID" value="CEP17391.1"/>
    <property type="molecule type" value="Genomic_DNA"/>
</dbReference>
<evidence type="ECO:0000256" key="1">
    <source>
        <dbReference type="ARBA" id="ARBA00004389"/>
    </source>
</evidence>
<evidence type="ECO:0000256" key="6">
    <source>
        <dbReference type="ARBA" id="ARBA00022679"/>
    </source>
</evidence>
<comment type="similarity">
    <text evidence="12">Belongs to the glycosyltransferase group 1 family. Glycosyltransferase 4 subfamily.</text>
</comment>
<dbReference type="PANTHER" id="PTHR45919">
    <property type="entry name" value="GDP-MAN:MAN(3)GLCNAC(2)-PP-DOL ALPHA-1,2-MANNOSYLTRANSFERASE"/>
    <property type="match status" value="1"/>
</dbReference>
<evidence type="ECO:0000256" key="3">
    <source>
        <dbReference type="ARBA" id="ARBA00012645"/>
    </source>
</evidence>
<evidence type="ECO:0000256" key="12">
    <source>
        <dbReference type="RuleBase" id="RU367051"/>
    </source>
</evidence>
<sequence length="482" mass="54409">MIDLFISLSFWITTLLVTSWTIFSVLKLYVTNTINEHRLQLLQDLGPLAANIEQPLFLGFFHPYCNAGGGGERVLWTALRDVQRDFSNAICIVYTGDVEATKEQIINKVKTNFNIMLDSNRLQFIYLTKRYWTEDARYPRFTLILQSLASLIIGYEAISKLVPHVFFDTMGYAFTYPLVYYFTDATVATYTHYPTISSDMLNRVYERKAAHNNDAKLASSAIWSTGKLIYYQIFAKIYGFCGSFANIVMVNSSWTKGHIDQLWHTKSAIVYPPCDTERLNALPLKGRKDIIVSVAQFRPEKDHSLQLKSLAKLFEKYPQWKTTNPVELVLIGSSRNEGDAKRIDGLRKEAADLGIKDFVRFEINASYDSLVSSLGMAKIGLHTMWNEHFGIGVVEYMAAGLIPVAHKSGGPKLDIVVEYDGRQTGFLADTEDTFADCLNSALSFTEAEYEKIAANARASASDRFSEDSFSSDLLRCLRPSLS</sequence>
<evidence type="ECO:0000259" key="13">
    <source>
        <dbReference type="Pfam" id="PF00534"/>
    </source>
</evidence>
<evidence type="ECO:0000256" key="8">
    <source>
        <dbReference type="ARBA" id="ARBA00022824"/>
    </source>
</evidence>
<protein>
    <recommendedName>
        <fullName evidence="4 12">GDP-Man:Man(3)GlcNAc(2)-PP-Dol alpha-1,2-mannosyltransferase</fullName>
        <ecNumber evidence="3 12">2.4.1.131</ecNumber>
    </recommendedName>
</protein>
<keyword evidence="16" id="KW-1185">Reference proteome</keyword>
<feature type="domain" description="Glycosyl transferase family 1" evidence="13">
    <location>
        <begin position="281"/>
        <end position="457"/>
    </location>
</feature>
<evidence type="ECO:0000313" key="16">
    <source>
        <dbReference type="Proteomes" id="UP000054107"/>
    </source>
</evidence>